<keyword evidence="3" id="KW-1185">Reference proteome</keyword>
<organism evidence="2 3">
    <name type="scientific">Vibrio coralliirubri</name>
    <dbReference type="NCBI Taxonomy" id="1516159"/>
    <lineage>
        <taxon>Bacteria</taxon>
        <taxon>Pseudomonadati</taxon>
        <taxon>Pseudomonadota</taxon>
        <taxon>Gammaproteobacteria</taxon>
        <taxon>Vibrionales</taxon>
        <taxon>Vibrionaceae</taxon>
        <taxon>Vibrio</taxon>
    </lineage>
</organism>
<dbReference type="Proteomes" id="UP000041625">
    <property type="component" value="Unassembled WGS sequence"/>
</dbReference>
<evidence type="ECO:0000256" key="1">
    <source>
        <dbReference type="SAM" id="SignalP"/>
    </source>
</evidence>
<feature type="chain" id="PRO_5041655513" evidence="1">
    <location>
        <begin position="21"/>
        <end position="131"/>
    </location>
</feature>
<accession>A0AA87C173</accession>
<reference evidence="2 3" key="1">
    <citation type="submission" date="2014-06" db="EMBL/GenBank/DDBJ databases">
        <authorList>
            <person name="Le Roux F."/>
        </authorList>
    </citation>
    <scope>NUCLEOTIDE SEQUENCE [LARGE SCALE GENOMIC DNA]</scope>
    <source>
        <strain evidence="2 3">J2-31</strain>
    </source>
</reference>
<comment type="caution">
    <text evidence="2">The sequence shown here is derived from an EMBL/GenBank/DDBJ whole genome shotgun (WGS) entry which is preliminary data.</text>
</comment>
<dbReference type="EMBL" id="CCKJ01000032">
    <property type="protein sequence ID" value="CDT65120.1"/>
    <property type="molecule type" value="Genomic_DNA"/>
</dbReference>
<keyword evidence="1" id="KW-0732">Signal</keyword>
<sequence length="131" mass="14946">MKVKKLTLLMLLLVVGAANAEVSIGVPTTYLNFDESIGACAYLAEASKNYDAVESFDYFATHKNISIVNQKTGEYYARGYLDLYSKENALYDKNLTFKEQLEKINSLREEYAVTLYYEDFGCDAILMKFRL</sequence>
<gene>
    <name evidence="2" type="ORF">VCR31J2_1270825</name>
</gene>
<evidence type="ECO:0000313" key="3">
    <source>
        <dbReference type="Proteomes" id="UP000041625"/>
    </source>
</evidence>
<proteinExistence type="predicted"/>
<dbReference type="AlphaFoldDB" id="A0AA87C173"/>
<feature type="signal peptide" evidence="1">
    <location>
        <begin position="1"/>
        <end position="20"/>
    </location>
</feature>
<name>A0AA87C173_9VIBR</name>
<protein>
    <submittedName>
        <fullName evidence="2">Uncharacterized protein</fullName>
    </submittedName>
</protein>
<evidence type="ECO:0000313" key="2">
    <source>
        <dbReference type="EMBL" id="CDT65120.1"/>
    </source>
</evidence>